<dbReference type="SUPFAM" id="SSF82199">
    <property type="entry name" value="SET domain"/>
    <property type="match status" value="1"/>
</dbReference>
<dbReference type="Gene3D" id="2.170.270.10">
    <property type="entry name" value="SET domain"/>
    <property type="match status" value="1"/>
</dbReference>
<dbReference type="Proteomes" id="UP001168146">
    <property type="component" value="Unassembled WGS sequence"/>
</dbReference>
<proteinExistence type="predicted"/>
<dbReference type="EMBL" id="JASUXU010000316">
    <property type="protein sequence ID" value="KAK0301660.1"/>
    <property type="molecule type" value="Genomic_DNA"/>
</dbReference>
<accession>A0AAN6IYU8</accession>
<sequence>MTPPAANSSMATLALLIGLATRASSAATIGTAAATSVSTNTITATPSLSAVSYSYTFTVTTSTTAPTPLLEIRTIKDEKHSAAGQRGLFATQHLGPDSFICLYLGHVHTNTMSDEDAHSDCDLSLDHDIGLNVDAARSGNESRYTNDYRGIAERPNAEFRDCYVQVPCTKRVAGTSWERRVISLCSLLARLGSGWLGLRLERRCW</sequence>
<evidence type="ECO:0000313" key="2">
    <source>
        <dbReference type="EMBL" id="KAK0301660.1"/>
    </source>
</evidence>
<gene>
    <name evidence="2" type="ORF">LTR82_018185</name>
</gene>
<organism evidence="2 3">
    <name type="scientific">Friedmanniomyces endolithicus</name>
    <dbReference type="NCBI Taxonomy" id="329885"/>
    <lineage>
        <taxon>Eukaryota</taxon>
        <taxon>Fungi</taxon>
        <taxon>Dikarya</taxon>
        <taxon>Ascomycota</taxon>
        <taxon>Pezizomycotina</taxon>
        <taxon>Dothideomycetes</taxon>
        <taxon>Dothideomycetidae</taxon>
        <taxon>Mycosphaerellales</taxon>
        <taxon>Teratosphaeriaceae</taxon>
        <taxon>Friedmanniomyces</taxon>
    </lineage>
</organism>
<comment type="caution">
    <text evidence="2">The sequence shown here is derived from an EMBL/GenBank/DDBJ whole genome shotgun (WGS) entry which is preliminary data.</text>
</comment>
<protein>
    <submittedName>
        <fullName evidence="2">Uncharacterized protein</fullName>
    </submittedName>
</protein>
<keyword evidence="1" id="KW-0732">Signal</keyword>
<feature type="signal peptide" evidence="1">
    <location>
        <begin position="1"/>
        <end position="26"/>
    </location>
</feature>
<name>A0AAN6IYU8_9PEZI</name>
<evidence type="ECO:0000256" key="1">
    <source>
        <dbReference type="SAM" id="SignalP"/>
    </source>
</evidence>
<dbReference type="InterPro" id="IPR046341">
    <property type="entry name" value="SET_dom_sf"/>
</dbReference>
<dbReference type="AlphaFoldDB" id="A0AAN6IYU8"/>
<reference evidence="2" key="1">
    <citation type="submission" date="2021-12" db="EMBL/GenBank/DDBJ databases">
        <title>Black yeast isolated from Biological Soil Crust.</title>
        <authorList>
            <person name="Kurbessoian T."/>
        </authorList>
    </citation>
    <scope>NUCLEOTIDE SEQUENCE</scope>
    <source>
        <strain evidence="2">CCFEE 5208</strain>
    </source>
</reference>
<evidence type="ECO:0000313" key="3">
    <source>
        <dbReference type="Proteomes" id="UP001168146"/>
    </source>
</evidence>
<feature type="chain" id="PRO_5042833384" evidence="1">
    <location>
        <begin position="27"/>
        <end position="205"/>
    </location>
</feature>